<dbReference type="InterPro" id="IPR054593">
    <property type="entry name" value="Beta-mannosidase-like_N2"/>
</dbReference>
<dbReference type="SUPFAM" id="SSF49785">
    <property type="entry name" value="Galactose-binding domain-like"/>
    <property type="match status" value="1"/>
</dbReference>
<dbReference type="InterPro" id="IPR041351">
    <property type="entry name" value="Ig_GlcNase"/>
</dbReference>
<keyword evidence="2 9" id="KW-0378">Hydrolase</keyword>
<evidence type="ECO:0000259" key="8">
    <source>
        <dbReference type="Pfam" id="PF22666"/>
    </source>
</evidence>
<dbReference type="InterPro" id="IPR006103">
    <property type="entry name" value="Glyco_hydro_2_cat"/>
</dbReference>
<proteinExistence type="inferred from homology"/>
<dbReference type="SUPFAM" id="SSF49303">
    <property type="entry name" value="beta-Galactosidase/glucuronidase domain"/>
    <property type="match status" value="3"/>
</dbReference>
<dbReference type="Pfam" id="PF18368">
    <property type="entry name" value="Ig_GlcNase"/>
    <property type="match status" value="1"/>
</dbReference>
<dbReference type="GO" id="GO:0005975">
    <property type="term" value="P:carbohydrate metabolic process"/>
    <property type="evidence" value="ECO:0007669"/>
    <property type="project" value="InterPro"/>
</dbReference>
<dbReference type="Gene3D" id="2.60.120.260">
    <property type="entry name" value="Galactose-binding domain-like"/>
    <property type="match status" value="1"/>
</dbReference>
<dbReference type="InterPro" id="IPR041447">
    <property type="entry name" value="Mannosidase_ig"/>
</dbReference>
<accession>A0A3B1CPH7</accession>
<dbReference type="Gene3D" id="3.20.20.80">
    <property type="entry name" value="Glycosidases"/>
    <property type="match status" value="1"/>
</dbReference>
<evidence type="ECO:0000259" key="5">
    <source>
        <dbReference type="Pfam" id="PF02836"/>
    </source>
</evidence>
<feature type="domain" description="Beta-mannosidase-like galactose-binding" evidence="8">
    <location>
        <begin position="37"/>
        <end position="149"/>
    </location>
</feature>
<dbReference type="AlphaFoldDB" id="A0A3B1CPH7"/>
<dbReference type="InterPro" id="IPR013783">
    <property type="entry name" value="Ig-like_fold"/>
</dbReference>
<dbReference type="SUPFAM" id="SSF51445">
    <property type="entry name" value="(Trans)glycosidases"/>
    <property type="match status" value="1"/>
</dbReference>
<gene>
    <name evidence="9" type="ORF">MNBD_IGNAVI01-2554</name>
</gene>
<dbReference type="InterPro" id="IPR017853">
    <property type="entry name" value="GH"/>
</dbReference>
<dbReference type="Gene3D" id="2.60.40.10">
    <property type="entry name" value="Immunoglobulins"/>
    <property type="match status" value="3"/>
</dbReference>
<dbReference type="Pfam" id="PF00703">
    <property type="entry name" value="Glyco_hydro_2"/>
    <property type="match status" value="1"/>
</dbReference>
<comment type="similarity">
    <text evidence="1">Belongs to the glycosyl hydrolase 2 family.</text>
</comment>
<evidence type="ECO:0000259" key="7">
    <source>
        <dbReference type="Pfam" id="PF18368"/>
    </source>
</evidence>
<feature type="domain" description="Mannosidase Ig/CBM-like" evidence="6">
    <location>
        <begin position="658"/>
        <end position="740"/>
    </location>
</feature>
<dbReference type="PANTHER" id="PTHR43536">
    <property type="entry name" value="MANNOSYLGLYCOPROTEIN ENDO-BETA-MANNOSIDASE"/>
    <property type="match status" value="1"/>
</dbReference>
<sequence length="862" mass="98891">MSGSAKNIKLLVDWNLISSKDIAADGSLLSTGDIDLNNWYKAEVPSTVLAALVMNDVYKDPYFGTNLKEIPTEQFKVPWWYRTEFEITKDQAEQIVLLALDGINYKANIWLNGKLVADKEVVYGAYRRFQFNISSHLQPGKNILAIEVIPPKDGDFTIGFVDWNPNPPDDNVGIFRNVSLQFNKGVSVENPFVESKVDYGSGSAELTVLTELVNHTGKTYTGTAKGRIGDIEFEKTVEAAPNQKTSVQFSPDEFEQLKFADPKLWWPNNLGDPNLYELELDFIADNEVLHSTNIKFGIRQIEDYVNDGGHRGFKINGHKLLIKGGGWTDDLLLQDTHETLQTQIEYVKHMNLNCIRLEGFWGKDQKLYDLCDENGILIMVGWSCQWEHEQYLGKPVDPRYGGVIEPDEIDLVGKYWEDQLLWLRHHPSIFVWTIGSDLLPHPDLERKYIETFDKYDSTRPYLNSTGGIGSEQGIISTTEIISEISGSSRVKMLGPYAYTPPVYWYTNKNLGGAYGFNTETCPGANVQPLESIKKMIPEEHLWQIDEVWDFHCGKNEFATIDRFREAVDKRYGTPNDVEEFTMKAQALNYELMRPMFEAFQANKKNATGIIQWMLNSAWPEMYWQLYGHDLMPNGAFYGAKTACEPIHLLYDYGNNSIKFVNDTFNEIKDYNTEIKIYDIHSKIIYSETVSVNADSESSKKILDIPEISGLTVTYFLDMKLFNSAGKEIDRNFYWLSTKKDVLDYDYKFKDWTYHTPSKEYADLTLLNSLPKVKLNVDHHFEKVNDKQKIVVNLDNENDSIAFFIELQLIDKNSGEVLIPVLWEDNYLSLLPNEERTIEAYFSADKNGLQNLDLRIKGWNLSD</sequence>
<evidence type="ECO:0000259" key="4">
    <source>
        <dbReference type="Pfam" id="PF00703"/>
    </source>
</evidence>
<name>A0A3B1CPH7_9ZZZZ</name>
<dbReference type="InterPro" id="IPR006102">
    <property type="entry name" value="Ig-like_GH2"/>
</dbReference>
<keyword evidence="3 9" id="KW-0326">Glycosidase</keyword>
<dbReference type="EC" id="3.2.1.25" evidence="9"/>
<dbReference type="Pfam" id="PF22666">
    <property type="entry name" value="Glyco_hydro_2_N2"/>
    <property type="match status" value="1"/>
</dbReference>
<dbReference type="InterPro" id="IPR036156">
    <property type="entry name" value="Beta-gal/glucu_dom_sf"/>
</dbReference>
<dbReference type="GO" id="GO:0004567">
    <property type="term" value="F:beta-mannosidase activity"/>
    <property type="evidence" value="ECO:0007669"/>
    <property type="project" value="UniProtKB-EC"/>
</dbReference>
<organism evidence="9">
    <name type="scientific">hydrothermal vent metagenome</name>
    <dbReference type="NCBI Taxonomy" id="652676"/>
    <lineage>
        <taxon>unclassified sequences</taxon>
        <taxon>metagenomes</taxon>
        <taxon>ecological metagenomes</taxon>
    </lineage>
</organism>
<evidence type="ECO:0000256" key="3">
    <source>
        <dbReference type="ARBA" id="ARBA00023295"/>
    </source>
</evidence>
<feature type="domain" description="Glycoside hydrolase family 2 immunoglobulin-like beta-sandwich" evidence="4">
    <location>
        <begin position="186"/>
        <end position="299"/>
    </location>
</feature>
<dbReference type="EMBL" id="UOGD01000349">
    <property type="protein sequence ID" value="VAX26583.1"/>
    <property type="molecule type" value="Genomic_DNA"/>
</dbReference>
<reference evidence="9" key="1">
    <citation type="submission" date="2018-06" db="EMBL/GenBank/DDBJ databases">
        <authorList>
            <person name="Zhirakovskaya E."/>
        </authorList>
    </citation>
    <scope>NUCLEOTIDE SEQUENCE</scope>
</reference>
<dbReference type="PANTHER" id="PTHR43536:SF1">
    <property type="entry name" value="MANNOSYLGLYCOPROTEIN ENDO-BETA-MANNOSIDASE"/>
    <property type="match status" value="1"/>
</dbReference>
<protein>
    <submittedName>
        <fullName evidence="9">Beta-mannosidase</fullName>
        <ecNumber evidence="9">3.2.1.25</ecNumber>
    </submittedName>
</protein>
<evidence type="ECO:0000259" key="6">
    <source>
        <dbReference type="Pfam" id="PF17786"/>
    </source>
</evidence>
<dbReference type="InterPro" id="IPR043534">
    <property type="entry name" value="EBDG/EBM"/>
</dbReference>
<dbReference type="Pfam" id="PF17786">
    <property type="entry name" value="Mannosidase_ig"/>
    <property type="match status" value="1"/>
</dbReference>
<feature type="domain" description="Glycoside hydrolase family 2 catalytic" evidence="5">
    <location>
        <begin position="313"/>
        <end position="461"/>
    </location>
</feature>
<evidence type="ECO:0000313" key="9">
    <source>
        <dbReference type="EMBL" id="VAX26583.1"/>
    </source>
</evidence>
<evidence type="ECO:0000256" key="1">
    <source>
        <dbReference type="ARBA" id="ARBA00007401"/>
    </source>
</evidence>
<evidence type="ECO:0000256" key="2">
    <source>
        <dbReference type="ARBA" id="ARBA00022801"/>
    </source>
</evidence>
<feature type="domain" description="Exo-beta-D-glucosaminidase Ig-fold" evidence="7">
    <location>
        <begin position="753"/>
        <end position="860"/>
    </location>
</feature>
<dbReference type="InterPro" id="IPR008979">
    <property type="entry name" value="Galactose-bd-like_sf"/>
</dbReference>
<dbReference type="Pfam" id="PF02836">
    <property type="entry name" value="Glyco_hydro_2_C"/>
    <property type="match status" value="1"/>
</dbReference>